<dbReference type="VEuPathDB" id="FungiDB:FOMG_16548"/>
<dbReference type="VEuPathDB" id="FungiDB:FOIG_07478"/>
<dbReference type="VEuPathDB" id="FungiDB:FOC1_g10002447"/>
<dbReference type="InterPro" id="IPR036188">
    <property type="entry name" value="FAD/NAD-bd_sf"/>
</dbReference>
<gene>
    <name evidence="2" type="ORF">FRV6_16819</name>
</gene>
<evidence type="ECO:0000313" key="2">
    <source>
        <dbReference type="EMBL" id="SCO92691.1"/>
    </source>
</evidence>
<dbReference type="Gene3D" id="3.50.50.60">
    <property type="entry name" value="FAD/NAD(P)-binding domain"/>
    <property type="match status" value="1"/>
</dbReference>
<evidence type="ECO:0000256" key="1">
    <source>
        <dbReference type="ARBA" id="ARBA00010139"/>
    </source>
</evidence>
<dbReference type="VEuPathDB" id="FungiDB:FOZG_09151"/>
<evidence type="ECO:0000313" key="3">
    <source>
        <dbReference type="Proteomes" id="UP000219369"/>
    </source>
</evidence>
<proteinExistence type="inferred from homology"/>
<dbReference type="VEuPathDB" id="FungiDB:FOXG_15199"/>
<dbReference type="AlphaFoldDB" id="A0A2H3U410"/>
<dbReference type="VEuPathDB" id="FungiDB:FOC4_g10002011"/>
<dbReference type="PANTHER" id="PTHR42877:SF7">
    <property type="entry name" value="FLAVIN-BINDING MONOOXYGENASE-RELATED"/>
    <property type="match status" value="1"/>
</dbReference>
<dbReference type="SUPFAM" id="SSF51905">
    <property type="entry name" value="FAD/NAD(P)-binding domain"/>
    <property type="match status" value="1"/>
</dbReference>
<sequence length="337" mass="38461">MGKDPKDTQFSKRQQQYLARHPDEFHRIRKILEDDAAGMYPIALRGSEESILARRAIEDDMRRRLGKNEDIMNAMLPKFAPGCRRLTPGANYLEALQEENVHFTNERIQRITPRGLELASGQHIELDLLVCATGYEVEAPPQFELIGRDGLRLAERWKPYAETYLGLAVDGFPNFLIIGGPNTGLGSGSLTTVFEAQANYAVKMLRKMQKEDYATFEVDSKRVADFGQYIEEYFKGTVFTDECSSWYKAGRSGSRIVFLWPGSSNHCLEALRAPRWEDFHWNSVNPAGNLFGWMGNGWSTTLTEGDPSWFLDADVVDEPCEPKPEDSEFYRRRPFSH</sequence>
<dbReference type="VEuPathDB" id="FungiDB:HZS61_009057"/>
<name>A0A2H3U410_FUSOX</name>
<comment type="similarity">
    <text evidence="1">Belongs to the FAD-binding monooxygenase family.</text>
</comment>
<dbReference type="PANTHER" id="PTHR42877">
    <property type="entry name" value="L-ORNITHINE N(5)-MONOOXYGENASE-RELATED"/>
    <property type="match status" value="1"/>
</dbReference>
<dbReference type="Proteomes" id="UP000219369">
    <property type="component" value="Unassembled WGS sequence"/>
</dbReference>
<protein>
    <submittedName>
        <fullName evidence="2">Related to monooxigenase</fullName>
    </submittedName>
</protein>
<organism evidence="2 3">
    <name type="scientific">Fusarium oxysporum</name>
    <name type="common">Fusarium vascular wilt</name>
    <dbReference type="NCBI Taxonomy" id="5507"/>
    <lineage>
        <taxon>Eukaryota</taxon>
        <taxon>Fungi</taxon>
        <taxon>Dikarya</taxon>
        <taxon>Ascomycota</taxon>
        <taxon>Pezizomycotina</taxon>
        <taxon>Sordariomycetes</taxon>
        <taxon>Hypocreomycetidae</taxon>
        <taxon>Hypocreales</taxon>
        <taxon>Nectriaceae</taxon>
        <taxon>Fusarium</taxon>
        <taxon>Fusarium oxysporum species complex</taxon>
    </lineage>
</organism>
<accession>A0A2H3U410</accession>
<dbReference type="InterPro" id="IPR051209">
    <property type="entry name" value="FAD-bind_Monooxygenase_sf"/>
</dbReference>
<dbReference type="EMBL" id="FMJY01000012">
    <property type="protein sequence ID" value="SCO92691.1"/>
    <property type="molecule type" value="Genomic_DNA"/>
</dbReference>
<reference evidence="3" key="1">
    <citation type="submission" date="2016-09" db="EMBL/GenBank/DDBJ databases">
        <authorList>
            <person name="Guldener U."/>
        </authorList>
    </citation>
    <scope>NUCLEOTIDE SEQUENCE [LARGE SCALE GENOMIC DNA]</scope>
    <source>
        <strain evidence="3">V64-1</strain>
    </source>
</reference>
<dbReference type="OrthoDB" id="74360at2759"/>